<feature type="domain" description="4Fe-4S ferredoxin-type" evidence="5">
    <location>
        <begin position="7"/>
        <end position="36"/>
    </location>
</feature>
<evidence type="ECO:0000313" key="13">
    <source>
        <dbReference type="EMBL" id="VFD54935.1"/>
    </source>
</evidence>
<dbReference type="EMBL" id="LK932478">
    <property type="protein sequence ID" value="CDS83962.1"/>
    <property type="molecule type" value="Genomic_DNA"/>
</dbReference>
<evidence type="ECO:0000313" key="10">
    <source>
        <dbReference type="EMBL" id="HBH2621901.1"/>
    </source>
</evidence>
<dbReference type="Proteomes" id="UP000411588">
    <property type="component" value="Unassembled WGS sequence"/>
</dbReference>
<organism evidence="8">
    <name type="scientific">Clostridioides difficile</name>
    <name type="common">Peptoclostridium difficile</name>
    <dbReference type="NCBI Taxonomy" id="1496"/>
    <lineage>
        <taxon>Bacteria</taxon>
        <taxon>Bacillati</taxon>
        <taxon>Bacillota</taxon>
        <taxon>Clostridia</taxon>
        <taxon>Peptostreptococcales</taxon>
        <taxon>Peptostreptococcaceae</taxon>
        <taxon>Clostridioides</taxon>
    </lineage>
</organism>
<proteinExistence type="predicted"/>
<reference evidence="8" key="1">
    <citation type="submission" date="2014-07" db="EMBL/GenBank/DDBJ databases">
        <authorList>
            <person name="Monot Marc"/>
        </authorList>
    </citation>
    <scope>NUCLEOTIDE SEQUENCE</scope>
    <source>
        <strain evidence="8">7032989</strain>
        <strain evidence="7">7032994</strain>
    </source>
</reference>
<feature type="domain" description="4Fe-4S ferredoxin-type" evidence="5">
    <location>
        <begin position="37"/>
        <end position="66"/>
    </location>
</feature>
<dbReference type="Proteomes" id="UP000372533">
    <property type="component" value="Unassembled WGS sequence"/>
</dbReference>
<dbReference type="InterPro" id="IPR050572">
    <property type="entry name" value="Fe-S_Ferredoxin"/>
</dbReference>
<dbReference type="EMBL" id="CAADAT010000014">
    <property type="protein sequence ID" value="VFD54935.1"/>
    <property type="molecule type" value="Genomic_DNA"/>
</dbReference>
<dbReference type="Pfam" id="PF14697">
    <property type="entry name" value="Fer4_21"/>
    <property type="match status" value="1"/>
</dbReference>
<dbReference type="OrthoDB" id="9810688at2"/>
<dbReference type="EMBL" id="LK933360">
    <property type="protein sequence ID" value="CDT72014.1"/>
    <property type="molecule type" value="Genomic_DNA"/>
</dbReference>
<evidence type="ECO:0000313" key="9">
    <source>
        <dbReference type="EMBL" id="HBH1544523.1"/>
    </source>
</evidence>
<keyword evidence="3" id="KW-0408">Iron</keyword>
<dbReference type="InterPro" id="IPR017896">
    <property type="entry name" value="4Fe4S_Fe-S-bd"/>
</dbReference>
<keyword evidence="1" id="KW-0004">4Fe-4S</keyword>
<sequence length="76" mass="8101">MSNKKKKYANILANECVACGSCIKACPRSAISVPCGISAKINRDLCVGCGICEKICPASVIEIITILKEEEGKCHE</sequence>
<evidence type="ECO:0000313" key="7">
    <source>
        <dbReference type="EMBL" id="CDS84403.1"/>
    </source>
</evidence>
<accession>A0A031WFT4</accession>
<evidence type="ECO:0000256" key="4">
    <source>
        <dbReference type="ARBA" id="ARBA00023014"/>
    </source>
</evidence>
<name>A0A031WFT4_CLODI</name>
<dbReference type="Proteomes" id="UP000879542">
    <property type="component" value="Unassembled WGS sequence"/>
</dbReference>
<evidence type="ECO:0000256" key="2">
    <source>
        <dbReference type="ARBA" id="ARBA00022723"/>
    </source>
</evidence>
<dbReference type="GeneID" id="66353123"/>
<reference evidence="9" key="4">
    <citation type="submission" date="2021-06" db="EMBL/GenBank/DDBJ databases">
        <authorList>
            <consortium name="NCBI Pathogen Detection Project"/>
        </authorList>
    </citation>
    <scope>NUCLEOTIDE SEQUENCE</scope>
    <source>
        <strain evidence="10">Clostridioides</strain>
        <strain evidence="9">HN1000</strain>
    </source>
</reference>
<dbReference type="EMBL" id="LK932363">
    <property type="protein sequence ID" value="CDS84403.1"/>
    <property type="molecule type" value="Genomic_DNA"/>
</dbReference>
<protein>
    <submittedName>
        <fullName evidence="9">4Fe-4S binding protein</fullName>
    </submittedName>
    <submittedName>
        <fullName evidence="8 11">Ferredoxin</fullName>
    </submittedName>
</protein>
<evidence type="ECO:0000313" key="17">
    <source>
        <dbReference type="Proteomes" id="UP000372533"/>
    </source>
</evidence>
<dbReference type="Proteomes" id="UP000878956">
    <property type="component" value="Unassembled WGS sequence"/>
</dbReference>
<evidence type="ECO:0000313" key="12">
    <source>
        <dbReference type="EMBL" id="VFD31954.1"/>
    </source>
</evidence>
<dbReference type="Proteomes" id="UP000189137">
    <property type="component" value="Unassembled WGS sequence"/>
</dbReference>
<dbReference type="EMBL" id="CAADAN010000005">
    <property type="protein sequence ID" value="VFD31954.1"/>
    <property type="molecule type" value="Genomic_DNA"/>
</dbReference>
<dbReference type="InterPro" id="IPR017900">
    <property type="entry name" value="4Fe4S_Fe_S_CS"/>
</dbReference>
<reference evidence="9" key="3">
    <citation type="journal article" date="2018" name="Genome Biol.">
        <title>SKESA: strategic k-mer extension for scrupulous assemblies.</title>
        <authorList>
            <person name="Souvorov A."/>
            <person name="Agarwala R."/>
            <person name="Lipman D.J."/>
        </authorList>
    </citation>
    <scope>NUCLEOTIDE SEQUENCE</scope>
    <source>
        <strain evidence="10">Clostridioides</strain>
        <strain evidence="9">HN1000</strain>
    </source>
</reference>
<evidence type="ECO:0000256" key="1">
    <source>
        <dbReference type="ARBA" id="ARBA00022485"/>
    </source>
</evidence>
<dbReference type="SUPFAM" id="SSF54862">
    <property type="entry name" value="4Fe-4S ferredoxins"/>
    <property type="match status" value="1"/>
</dbReference>
<dbReference type="Proteomes" id="UP000346772">
    <property type="component" value="Unassembled WGS sequence"/>
</dbReference>
<dbReference type="OMA" id="ERECPAS"/>
<evidence type="ECO:0000313" key="6">
    <source>
        <dbReference type="EMBL" id="CDS83962.1"/>
    </source>
</evidence>
<dbReference type="EMBL" id="FUPS01000003">
    <property type="protein sequence ID" value="SJS10209.1"/>
    <property type="molecule type" value="Genomic_DNA"/>
</dbReference>
<evidence type="ECO:0000259" key="5">
    <source>
        <dbReference type="PROSITE" id="PS51379"/>
    </source>
</evidence>
<evidence type="ECO:0000313" key="14">
    <source>
        <dbReference type="EMBL" id="VHY05750.1"/>
    </source>
</evidence>
<dbReference type="EMBL" id="DAEPXK010000092">
    <property type="protein sequence ID" value="HBH1544523.1"/>
    <property type="molecule type" value="Genomic_DNA"/>
</dbReference>
<evidence type="ECO:0000256" key="3">
    <source>
        <dbReference type="ARBA" id="ARBA00023004"/>
    </source>
</evidence>
<dbReference type="EMBL" id="CAAJVP010000007">
    <property type="protein sequence ID" value="VHY05750.1"/>
    <property type="molecule type" value="Genomic_DNA"/>
</dbReference>
<evidence type="ECO:0000313" key="18">
    <source>
        <dbReference type="Proteomes" id="UP000411588"/>
    </source>
</evidence>
<dbReference type="PROSITE" id="PS00198">
    <property type="entry name" value="4FE4S_FER_1"/>
    <property type="match status" value="1"/>
</dbReference>
<dbReference type="EMBL" id="DAEQIJ010000029">
    <property type="protein sequence ID" value="HBH2621901.1"/>
    <property type="molecule type" value="Genomic_DNA"/>
</dbReference>
<reference evidence="11 15" key="2">
    <citation type="submission" date="2017-02" db="EMBL/GenBank/DDBJ databases">
        <authorList>
            <consortium name="Pathogen Informatics"/>
        </authorList>
    </citation>
    <scope>NUCLEOTIDE SEQUENCE [LARGE SCALE GENOMIC DNA]</scope>
    <source>
        <strain evidence="13 16">078GUE027</strain>
        <strain evidence="12">Clo34</strain>
        <strain evidence="18">clo34</strain>
        <strain evidence="14">Tl291</strain>
        <strain evidence="17">tl291</strain>
        <strain evidence="11 15">VRECD0157</strain>
    </source>
</reference>
<dbReference type="GO" id="GO:0051539">
    <property type="term" value="F:4 iron, 4 sulfur cluster binding"/>
    <property type="evidence" value="ECO:0007669"/>
    <property type="project" value="UniProtKB-KW"/>
</dbReference>
<dbReference type="Gene3D" id="3.30.70.20">
    <property type="match status" value="2"/>
</dbReference>
<dbReference type="KEGG" id="pdf:CD630DERM_06271"/>
<gene>
    <name evidence="8" type="ORF">BN1095_660006</name>
    <name evidence="6" type="ORF">BN1096_280004</name>
    <name evidence="7" type="ORF">BN1097_280002</name>
    <name evidence="9" type="ORF">KRM00_004076</name>
    <name evidence="10" type="ORF">KRQ00_003715</name>
    <name evidence="14" type="ORF">SAMEA1402366_01762</name>
    <name evidence="12" type="ORF">SAMEA1402399_01878</name>
    <name evidence="13" type="ORF">SAMEA1710456_02432</name>
    <name evidence="11" type="ORF">SAMEA3375112_01289</name>
</gene>
<keyword evidence="2" id="KW-0479">Metal-binding</keyword>
<dbReference type="PROSITE" id="PS51379">
    <property type="entry name" value="4FE4S_FER_2"/>
    <property type="match status" value="2"/>
</dbReference>
<dbReference type="GO" id="GO:0046872">
    <property type="term" value="F:metal ion binding"/>
    <property type="evidence" value="ECO:0007669"/>
    <property type="project" value="UniProtKB-KW"/>
</dbReference>
<dbReference type="PANTHER" id="PTHR43687">
    <property type="entry name" value="ADENYLYLSULFATE REDUCTASE, BETA SUBUNIT"/>
    <property type="match status" value="1"/>
</dbReference>
<dbReference type="RefSeq" id="WP_003418105.1">
    <property type="nucleotide sequence ID" value="NZ_AP025558.1"/>
</dbReference>
<evidence type="ECO:0000313" key="16">
    <source>
        <dbReference type="Proteomes" id="UP000346772"/>
    </source>
</evidence>
<dbReference type="PATRIC" id="fig|1496.1371.peg.2412"/>
<evidence type="ECO:0000313" key="8">
    <source>
        <dbReference type="EMBL" id="CDT72014.1"/>
    </source>
</evidence>
<keyword evidence="4" id="KW-0411">Iron-sulfur</keyword>
<dbReference type="AlphaFoldDB" id="A0A031WFT4"/>
<evidence type="ECO:0000313" key="11">
    <source>
        <dbReference type="EMBL" id="SJS10209.1"/>
    </source>
</evidence>
<dbReference type="PANTHER" id="PTHR43687:SF1">
    <property type="entry name" value="FERREDOXIN III"/>
    <property type="match status" value="1"/>
</dbReference>
<evidence type="ECO:0000313" key="15">
    <source>
        <dbReference type="Proteomes" id="UP000189137"/>
    </source>
</evidence>